<protein>
    <submittedName>
        <fullName evidence="2">tRNA (Adenosine(37)-N6)-threonylcarbamoyltransferase complex dimerization subunit type 1 TsaB</fullName>
    </submittedName>
</protein>
<dbReference type="AlphaFoldDB" id="A0A1F2UL58"/>
<gene>
    <name evidence="2" type="ORF">A2074_03140</name>
</gene>
<dbReference type="Proteomes" id="UP000178086">
    <property type="component" value="Unassembled WGS sequence"/>
</dbReference>
<dbReference type="Gene3D" id="3.30.420.40">
    <property type="match status" value="2"/>
</dbReference>
<name>A0A1F2UL58_9ACTN</name>
<dbReference type="InterPro" id="IPR022496">
    <property type="entry name" value="T6A_TsaB"/>
</dbReference>
<dbReference type="SUPFAM" id="SSF53067">
    <property type="entry name" value="Actin-like ATPase domain"/>
    <property type="match status" value="2"/>
</dbReference>
<evidence type="ECO:0000313" key="3">
    <source>
        <dbReference type="Proteomes" id="UP000178086"/>
    </source>
</evidence>
<accession>A0A1F2UL58</accession>
<dbReference type="NCBIfam" id="TIGR03725">
    <property type="entry name" value="T6A_YeaZ"/>
    <property type="match status" value="1"/>
</dbReference>
<feature type="domain" description="Gcp-like" evidence="1">
    <location>
        <begin position="33"/>
        <end position="228"/>
    </location>
</feature>
<dbReference type="EMBL" id="MELI01000061">
    <property type="protein sequence ID" value="OFW33721.1"/>
    <property type="molecule type" value="Genomic_DNA"/>
</dbReference>
<dbReference type="GO" id="GO:0005829">
    <property type="term" value="C:cytosol"/>
    <property type="evidence" value="ECO:0007669"/>
    <property type="project" value="TreeGrafter"/>
</dbReference>
<keyword evidence="2" id="KW-0808">Transferase</keyword>
<evidence type="ECO:0000259" key="1">
    <source>
        <dbReference type="Pfam" id="PF00814"/>
    </source>
</evidence>
<reference evidence="2 3" key="1">
    <citation type="journal article" date="2016" name="Nat. Commun.">
        <title>Thousands of microbial genomes shed light on interconnected biogeochemical processes in an aquifer system.</title>
        <authorList>
            <person name="Anantharaman K."/>
            <person name="Brown C.T."/>
            <person name="Hug L.A."/>
            <person name="Sharon I."/>
            <person name="Castelle C.J."/>
            <person name="Probst A.J."/>
            <person name="Thomas B.C."/>
            <person name="Singh A."/>
            <person name="Wilkins M.J."/>
            <person name="Karaoz U."/>
            <person name="Brodie E.L."/>
            <person name="Williams K.H."/>
            <person name="Hubbard S.S."/>
            <person name="Banfield J.F."/>
        </authorList>
    </citation>
    <scope>NUCLEOTIDE SEQUENCE [LARGE SCALE GENOMIC DNA]</scope>
</reference>
<dbReference type="PANTHER" id="PTHR11735:SF11">
    <property type="entry name" value="TRNA THREONYLCARBAMOYLADENOSINE BIOSYNTHESIS PROTEIN TSAB"/>
    <property type="match status" value="1"/>
</dbReference>
<evidence type="ECO:0000313" key="2">
    <source>
        <dbReference type="EMBL" id="OFW33721.1"/>
    </source>
</evidence>
<dbReference type="InterPro" id="IPR000905">
    <property type="entry name" value="Gcp-like_dom"/>
</dbReference>
<dbReference type="PANTHER" id="PTHR11735">
    <property type="entry name" value="TRNA N6-ADENOSINE THREONYLCARBAMOYLTRANSFERASE"/>
    <property type="match status" value="1"/>
</dbReference>
<organism evidence="2 3">
    <name type="scientific">Candidatus Aquicultor primus</name>
    <dbReference type="NCBI Taxonomy" id="1797195"/>
    <lineage>
        <taxon>Bacteria</taxon>
        <taxon>Bacillati</taxon>
        <taxon>Actinomycetota</taxon>
        <taxon>Candidatus Aquicultoria</taxon>
        <taxon>Candidatus Aquicultorales</taxon>
        <taxon>Candidatus Aquicultoraceae</taxon>
        <taxon>Candidatus Aquicultor</taxon>
    </lineage>
</organism>
<dbReference type="InterPro" id="IPR043129">
    <property type="entry name" value="ATPase_NBD"/>
</dbReference>
<proteinExistence type="predicted"/>
<dbReference type="Pfam" id="PF00814">
    <property type="entry name" value="TsaD"/>
    <property type="match status" value="1"/>
</dbReference>
<dbReference type="GO" id="GO:0002949">
    <property type="term" value="P:tRNA threonylcarbamoyladenosine modification"/>
    <property type="evidence" value="ECO:0007669"/>
    <property type="project" value="InterPro"/>
</dbReference>
<dbReference type="GO" id="GO:0016740">
    <property type="term" value="F:transferase activity"/>
    <property type="evidence" value="ECO:0007669"/>
    <property type="project" value="UniProtKB-KW"/>
</dbReference>
<sequence length="235" mass="25866">MLILSLDTSSPVLTVALHNGDTIVGEETNWMPRGHMAKLIPFVDELLVAKGFKIDDVTHIVVGSGPGSYTGLRIGMVIARTFAQLLEVPINGVPSADAIAYRNISEVGIVCPIIDAKRAEVYTALYRPTDGSIERITEFMAIHPDELAKKLLDEGYERVVFAGDAVSLYEGVLAETLGERAVFAAEAAWWPRASDLATLALPRIVAGEFDELYKLAPIYVRLSQAEEMWEKRHQR</sequence>
<dbReference type="CDD" id="cd24032">
    <property type="entry name" value="ASKHA_NBD_TsaB"/>
    <property type="match status" value="1"/>
</dbReference>
<comment type="caution">
    <text evidence="2">The sequence shown here is derived from an EMBL/GenBank/DDBJ whole genome shotgun (WGS) entry which is preliminary data.</text>
</comment>